<feature type="compositionally biased region" description="Low complexity" evidence="1">
    <location>
        <begin position="671"/>
        <end position="680"/>
    </location>
</feature>
<feature type="transmembrane region" description="Helical" evidence="2">
    <location>
        <begin position="318"/>
        <end position="339"/>
    </location>
</feature>
<dbReference type="Proteomes" id="UP000751190">
    <property type="component" value="Unassembled WGS sequence"/>
</dbReference>
<evidence type="ECO:0000313" key="3">
    <source>
        <dbReference type="EMBL" id="KAG8459012.1"/>
    </source>
</evidence>
<evidence type="ECO:0000256" key="2">
    <source>
        <dbReference type="SAM" id="Phobius"/>
    </source>
</evidence>
<dbReference type="PANTHER" id="PTHR23525:SF1">
    <property type="entry name" value="NODULIN-LIKE DOMAIN-CONTAINING PROTEIN"/>
    <property type="match status" value="1"/>
</dbReference>
<dbReference type="AlphaFoldDB" id="A0A8J5X9F2"/>
<dbReference type="OMA" id="WSARTCE"/>
<feature type="region of interest" description="Disordered" evidence="1">
    <location>
        <begin position="627"/>
        <end position="689"/>
    </location>
</feature>
<feature type="region of interest" description="Disordered" evidence="1">
    <location>
        <begin position="244"/>
        <end position="280"/>
    </location>
</feature>
<sequence length="689" mass="69387">MAGMHAPVEGHGDERARGVARARNARGVLLYSLLASAGRSIWAGDVLSAYVFLLTRSTTAVGALTGARGVAQIALAPVSGYAADRAPRHVLLRLGSCVGLAAAAVAVGALSARAFAPLCGAMVLWGCYWAVVNPAVDAIFADSVADGARSLWFTRKSQLMQLGNALGPATSLALFAALGDEWSARTCEANLLGGLALTLLPNALLWTMRDARDAPTRACATRAAAAALAEPLLAAEAAGAARARGGSATRTSGDGAPSVRQQRSGSGTPQPSSSSASSATALTVAAMPPPTLLPPATTTTTTPTCCGGRVLLMPALVLSYDIVGALASGMSIRFFPIFLLRELRLPPVAASTVLLAALLAVAASSGGAQRLGRRIGRVPAVAALRLCGCAAFWLMVALYASAPACARAPSDGGSAAASAQVSASAHAGAAATAHDAHGAATCAVRGVRLWLILTSYVVRSALMNCTGGVTKSVLHDLVPPSHRARYASMDTLNQGSWAGSAALGGFLIDRYGMVATFHATAAVQACAVLPLLAGHLLGLVPPEVTPVRDVTLGRTAAQAEAAGLRTADDAEGGERRWRGAEERGPNVSACGASAGQGGHGSYDPPCVLLPPTPTAELDALMNPAATRPARGARETRGEAPSALAAVAPGRVAPESPAATVRSEAGTPDGVSRASSPSSSARADDKGPYG</sequence>
<feature type="transmembrane region" description="Helical" evidence="2">
    <location>
        <begin position="191"/>
        <end position="208"/>
    </location>
</feature>
<feature type="transmembrane region" description="Helical" evidence="2">
    <location>
        <begin position="122"/>
        <end position="141"/>
    </location>
</feature>
<feature type="compositionally biased region" description="Low complexity" evidence="1">
    <location>
        <begin position="244"/>
        <end position="253"/>
    </location>
</feature>
<reference evidence="3" key="1">
    <citation type="submission" date="2021-05" db="EMBL/GenBank/DDBJ databases">
        <title>The genome of the haptophyte Pavlova lutheri (Diacronema luteri, Pavlovales) - a model for lipid biosynthesis in eukaryotic algae.</title>
        <authorList>
            <person name="Hulatt C.J."/>
            <person name="Posewitz M.C."/>
        </authorList>
    </citation>
    <scope>NUCLEOTIDE SEQUENCE</scope>
    <source>
        <strain evidence="3">NIVA-4/92</strain>
    </source>
</reference>
<evidence type="ECO:0000256" key="1">
    <source>
        <dbReference type="SAM" id="MobiDB-lite"/>
    </source>
</evidence>
<name>A0A8J5X9F2_DIALT</name>
<keyword evidence="4" id="KW-1185">Reference proteome</keyword>
<dbReference type="InterPro" id="IPR036259">
    <property type="entry name" value="MFS_trans_sf"/>
</dbReference>
<protein>
    <submittedName>
        <fullName evidence="3">Uncharacterized protein</fullName>
    </submittedName>
</protein>
<keyword evidence="2" id="KW-0472">Membrane</keyword>
<gene>
    <name evidence="3" type="ORF">KFE25_006557</name>
</gene>
<evidence type="ECO:0000313" key="4">
    <source>
        <dbReference type="Proteomes" id="UP000751190"/>
    </source>
</evidence>
<keyword evidence="2" id="KW-0812">Transmembrane</keyword>
<feature type="transmembrane region" description="Helical" evidence="2">
    <location>
        <begin position="162"/>
        <end position="179"/>
    </location>
</feature>
<feature type="compositionally biased region" description="Low complexity" evidence="1">
    <location>
        <begin position="264"/>
        <end position="280"/>
    </location>
</feature>
<keyword evidence="2" id="KW-1133">Transmembrane helix</keyword>
<feature type="transmembrane region" description="Helical" evidence="2">
    <location>
        <begin position="345"/>
        <end position="368"/>
    </location>
</feature>
<dbReference type="SUPFAM" id="SSF103473">
    <property type="entry name" value="MFS general substrate transporter"/>
    <property type="match status" value="1"/>
</dbReference>
<comment type="caution">
    <text evidence="3">The sequence shown here is derived from an EMBL/GenBank/DDBJ whole genome shotgun (WGS) entry which is preliminary data.</text>
</comment>
<dbReference type="PANTHER" id="PTHR23525">
    <property type="entry name" value="TRANSPORTER, PUTATIVE-RELATED"/>
    <property type="match status" value="1"/>
</dbReference>
<accession>A0A8J5X9F2</accession>
<feature type="transmembrane region" description="Helical" evidence="2">
    <location>
        <begin position="380"/>
        <end position="400"/>
    </location>
</feature>
<organism evidence="3 4">
    <name type="scientific">Diacronema lutheri</name>
    <name type="common">Unicellular marine alga</name>
    <name type="synonym">Monochrysis lutheri</name>
    <dbReference type="NCBI Taxonomy" id="2081491"/>
    <lineage>
        <taxon>Eukaryota</taxon>
        <taxon>Haptista</taxon>
        <taxon>Haptophyta</taxon>
        <taxon>Pavlovophyceae</taxon>
        <taxon>Pavlovales</taxon>
        <taxon>Pavlovaceae</taxon>
        <taxon>Diacronema</taxon>
    </lineage>
</organism>
<feature type="region of interest" description="Disordered" evidence="1">
    <location>
        <begin position="578"/>
        <end position="598"/>
    </location>
</feature>
<dbReference type="Gene3D" id="1.20.1250.20">
    <property type="entry name" value="MFS general substrate transporter like domains"/>
    <property type="match status" value="1"/>
</dbReference>
<proteinExistence type="predicted"/>
<dbReference type="EMBL" id="JAGTXO010000045">
    <property type="protein sequence ID" value="KAG8459012.1"/>
    <property type="molecule type" value="Genomic_DNA"/>
</dbReference>
<dbReference type="OrthoDB" id="541403at2759"/>
<feature type="transmembrane region" description="Helical" evidence="2">
    <location>
        <begin position="90"/>
        <end position="116"/>
    </location>
</feature>